<sequence>MKKLVENVSLLLAKIFICVLLLIVSTTEVKCQSLIENNNKGAWGVAVSYGNQLDKDAVFYGWSVDYSKPIGNGPFSVGAALMWDNELERTSENRITDVSTFTFAATLNYKINDKWSIGTGLAKGFMDNDNSSRQYRFNSGDWSTGLILNYQFNIGKQRFNISGSYEYNMSQKETSLSFDLGYVLPW</sequence>
<keyword evidence="2" id="KW-1185">Reference proteome</keyword>
<dbReference type="AlphaFoldDB" id="A0AAX1N7D0"/>
<dbReference type="KEGG" id="fya:KMW28_20200"/>
<proteinExistence type="predicted"/>
<evidence type="ECO:0000313" key="2">
    <source>
        <dbReference type="Proteomes" id="UP000678679"/>
    </source>
</evidence>
<gene>
    <name evidence="1" type="ORF">KMW28_20200</name>
</gene>
<dbReference type="SUPFAM" id="SSF56925">
    <property type="entry name" value="OMPA-like"/>
    <property type="match status" value="1"/>
</dbReference>
<dbReference type="Gene3D" id="2.40.160.60">
    <property type="entry name" value="Outer membrane protein transport protein (OMPP1/FadL/TodX)"/>
    <property type="match status" value="1"/>
</dbReference>
<evidence type="ECO:0000313" key="1">
    <source>
        <dbReference type="EMBL" id="QWG01927.1"/>
    </source>
</evidence>
<organism evidence="1 2">
    <name type="scientific">Flammeovirga yaeyamensis</name>
    <dbReference type="NCBI Taxonomy" id="367791"/>
    <lineage>
        <taxon>Bacteria</taxon>
        <taxon>Pseudomonadati</taxon>
        <taxon>Bacteroidota</taxon>
        <taxon>Cytophagia</taxon>
        <taxon>Cytophagales</taxon>
        <taxon>Flammeovirgaceae</taxon>
        <taxon>Flammeovirga</taxon>
    </lineage>
</organism>
<dbReference type="EMBL" id="CP076132">
    <property type="protein sequence ID" value="QWG01927.1"/>
    <property type="molecule type" value="Genomic_DNA"/>
</dbReference>
<reference evidence="1 2" key="1">
    <citation type="submission" date="2021-05" db="EMBL/GenBank/DDBJ databases">
        <title>Comparative genomic studies on the polysaccharide-degrading batcterial strains of the Flammeovirga genus.</title>
        <authorList>
            <person name="Zewei F."/>
            <person name="Zheng Z."/>
            <person name="Yu L."/>
            <person name="Ruyue G."/>
            <person name="Yanhong M."/>
            <person name="Yuanyuan C."/>
            <person name="Jingyan G."/>
            <person name="Wenjun H."/>
        </authorList>
    </citation>
    <scope>NUCLEOTIDE SEQUENCE [LARGE SCALE GENOMIC DNA]</scope>
    <source>
        <strain evidence="1 2">NBRC:100898</strain>
    </source>
</reference>
<dbReference type="Proteomes" id="UP000678679">
    <property type="component" value="Chromosome 1"/>
</dbReference>
<protein>
    <submittedName>
        <fullName evidence="1">Outer membrane protein transport protein</fullName>
    </submittedName>
</protein>
<name>A0AAX1N7D0_9BACT</name>
<dbReference type="InterPro" id="IPR011250">
    <property type="entry name" value="OMP/PagP_B-barrel"/>
</dbReference>
<dbReference type="RefSeq" id="WP_169666379.1">
    <property type="nucleotide sequence ID" value="NZ_CP076132.1"/>
</dbReference>
<accession>A0AAX1N7D0</accession>